<dbReference type="PANTHER" id="PTHR46268:SF22">
    <property type="entry name" value="SENSOR PROTEIN KDPD-RELATED"/>
    <property type="match status" value="1"/>
</dbReference>
<sequence>MTELKTLLFATDFSTGAARCCSMASTLARLSGARLHIVHIVAEGDSWPLQASDQLVVPESQQANIEREMKRFIGRYFPNLDQEPFTVTWDIVAARHTSSEIVHQAELVDASMILMGTEGRSGVKRLLAGSTAEAVVRTASVPVVTIRNGDR</sequence>
<reference evidence="3 4" key="1">
    <citation type="submission" date="2018-09" db="EMBL/GenBank/DDBJ databases">
        <title>Zymobacter palmae IAM14233 (=T109) whole genome analysis.</title>
        <authorList>
            <person name="Yanase H."/>
        </authorList>
    </citation>
    <scope>NUCLEOTIDE SEQUENCE [LARGE SCALE GENOMIC DNA]</scope>
    <source>
        <strain evidence="3 4">IAM14233</strain>
    </source>
</reference>
<comment type="similarity">
    <text evidence="1">Belongs to the universal stress protein A family.</text>
</comment>
<accession>A0A348HHP3</accession>
<dbReference type="PANTHER" id="PTHR46268">
    <property type="entry name" value="STRESS RESPONSE PROTEIN NHAX"/>
    <property type="match status" value="1"/>
</dbReference>
<evidence type="ECO:0000256" key="1">
    <source>
        <dbReference type="ARBA" id="ARBA00008791"/>
    </source>
</evidence>
<dbReference type="InterPro" id="IPR014729">
    <property type="entry name" value="Rossmann-like_a/b/a_fold"/>
</dbReference>
<dbReference type="STRING" id="1123510.GCA_000620025_02566"/>
<protein>
    <submittedName>
        <fullName evidence="3">Universal stress protein UspA</fullName>
    </submittedName>
</protein>
<dbReference type="RefSeq" id="WP_027705561.1">
    <property type="nucleotide sequence ID" value="NZ_AP018933.1"/>
</dbReference>
<feature type="domain" description="UspA" evidence="2">
    <location>
        <begin position="5"/>
        <end position="147"/>
    </location>
</feature>
<dbReference type="InterPro" id="IPR006015">
    <property type="entry name" value="Universal_stress_UspA"/>
</dbReference>
<proteinExistence type="inferred from homology"/>
<dbReference type="EMBL" id="AP018933">
    <property type="protein sequence ID" value="BBG31145.1"/>
    <property type="molecule type" value="Genomic_DNA"/>
</dbReference>
<name>A0A348HHP3_9GAMM</name>
<evidence type="ECO:0000313" key="3">
    <source>
        <dbReference type="EMBL" id="BBG31145.1"/>
    </source>
</evidence>
<dbReference type="AlphaFoldDB" id="A0A348HHP3"/>
<dbReference type="OrthoDB" id="9792500at2"/>
<dbReference type="InterPro" id="IPR006016">
    <property type="entry name" value="UspA"/>
</dbReference>
<dbReference type="SUPFAM" id="SSF52402">
    <property type="entry name" value="Adenine nucleotide alpha hydrolases-like"/>
    <property type="match status" value="1"/>
</dbReference>
<evidence type="ECO:0000313" key="4">
    <source>
        <dbReference type="Proteomes" id="UP000267342"/>
    </source>
</evidence>
<dbReference type="Pfam" id="PF00582">
    <property type="entry name" value="Usp"/>
    <property type="match status" value="1"/>
</dbReference>
<gene>
    <name evidence="3" type="ORF">ZBT109_2414</name>
</gene>
<dbReference type="Proteomes" id="UP000267342">
    <property type="component" value="Chromosome"/>
</dbReference>
<dbReference type="CDD" id="cd00293">
    <property type="entry name" value="USP-like"/>
    <property type="match status" value="1"/>
</dbReference>
<dbReference type="KEGG" id="zpl:ZBT109_2414"/>
<dbReference type="Gene3D" id="3.40.50.620">
    <property type="entry name" value="HUPs"/>
    <property type="match status" value="1"/>
</dbReference>
<evidence type="ECO:0000259" key="2">
    <source>
        <dbReference type="Pfam" id="PF00582"/>
    </source>
</evidence>
<organism evidence="3 4">
    <name type="scientific">Zymobacter palmae</name>
    <dbReference type="NCBI Taxonomy" id="33074"/>
    <lineage>
        <taxon>Bacteria</taxon>
        <taxon>Pseudomonadati</taxon>
        <taxon>Pseudomonadota</taxon>
        <taxon>Gammaproteobacteria</taxon>
        <taxon>Oceanospirillales</taxon>
        <taxon>Halomonadaceae</taxon>
        <taxon>Zymobacter group</taxon>
        <taxon>Zymobacter</taxon>
    </lineage>
</organism>
<keyword evidence="4" id="KW-1185">Reference proteome</keyword>
<dbReference type="PRINTS" id="PR01438">
    <property type="entry name" value="UNVRSLSTRESS"/>
</dbReference>